<feature type="transmembrane region" description="Helical" evidence="3">
    <location>
        <begin position="118"/>
        <end position="138"/>
    </location>
</feature>
<dbReference type="EC" id="2.7.7.65" evidence="1"/>
<dbReference type="InterPro" id="IPR000160">
    <property type="entry name" value="GGDEF_dom"/>
</dbReference>
<dbReference type="NCBIfam" id="TIGR00254">
    <property type="entry name" value="GGDEF"/>
    <property type="match status" value="1"/>
</dbReference>
<dbReference type="STRING" id="307486.GCA_000807215_01064"/>
<dbReference type="Pfam" id="PF00990">
    <property type="entry name" value="GGDEF"/>
    <property type="match status" value="1"/>
</dbReference>
<comment type="catalytic activity">
    <reaction evidence="2">
        <text>2 GTP = 3',3'-c-di-GMP + 2 diphosphate</text>
        <dbReference type="Rhea" id="RHEA:24898"/>
        <dbReference type="ChEBI" id="CHEBI:33019"/>
        <dbReference type="ChEBI" id="CHEBI:37565"/>
        <dbReference type="ChEBI" id="CHEBI:58805"/>
        <dbReference type="EC" id="2.7.7.65"/>
    </reaction>
</comment>
<evidence type="ECO:0000256" key="3">
    <source>
        <dbReference type="SAM" id="Phobius"/>
    </source>
</evidence>
<dbReference type="SUPFAM" id="SSF55073">
    <property type="entry name" value="Nucleotide cyclase"/>
    <property type="match status" value="1"/>
</dbReference>
<organism evidence="5 6">
    <name type="scientific">Tepidimonas taiwanensis</name>
    <dbReference type="NCBI Taxonomy" id="307486"/>
    <lineage>
        <taxon>Bacteria</taxon>
        <taxon>Pseudomonadati</taxon>
        <taxon>Pseudomonadota</taxon>
        <taxon>Betaproteobacteria</taxon>
        <taxon>Burkholderiales</taxon>
        <taxon>Tepidimonas</taxon>
    </lineage>
</organism>
<dbReference type="InterPro" id="IPR050469">
    <property type="entry name" value="Diguanylate_Cyclase"/>
</dbReference>
<evidence type="ECO:0000313" key="5">
    <source>
        <dbReference type="EMBL" id="TSE31718.1"/>
    </source>
</evidence>
<dbReference type="AlphaFoldDB" id="A0A554X7A4"/>
<name>A0A554X7A4_9BURK</name>
<dbReference type="FunFam" id="3.30.70.270:FF:000001">
    <property type="entry name" value="Diguanylate cyclase domain protein"/>
    <property type="match status" value="1"/>
</dbReference>
<dbReference type="EMBL" id="VJOM01000013">
    <property type="protein sequence ID" value="TSE31718.1"/>
    <property type="molecule type" value="Genomic_DNA"/>
</dbReference>
<dbReference type="Gene3D" id="3.30.70.270">
    <property type="match status" value="1"/>
</dbReference>
<feature type="transmembrane region" description="Helical" evidence="3">
    <location>
        <begin position="150"/>
        <end position="168"/>
    </location>
</feature>
<dbReference type="GO" id="GO:0052621">
    <property type="term" value="F:diguanylate cyclase activity"/>
    <property type="evidence" value="ECO:0007669"/>
    <property type="project" value="UniProtKB-EC"/>
</dbReference>
<dbReference type="OrthoDB" id="9813903at2"/>
<feature type="transmembrane region" description="Helical" evidence="3">
    <location>
        <begin position="25"/>
        <end position="47"/>
    </location>
</feature>
<keyword evidence="6" id="KW-1185">Reference proteome</keyword>
<sequence>MIRPAHVSPDGTRWSRWWETVREDYTLAVLTLGGVVAVAWLAPFAVYRAVTGNWLAAANDTILSLVLGWAAWHAWRTGNTRWPGWVMALAIVAGIWAIGVAAQFAALFWAYPGVLMMFFLVPAPAAALLGIAAVLGAAGLSWRELGGTGGLPFFVITNVLTGVFGYVVSQQAQARIARWQTLSFVDPLTGVGNRRLMSVELAQACARPGSAGTLAVLDLDHFKSINDRHGHDAGDAVLRDFAMAVQSALRKTDRLYRVGGEEFVVWLPQGDRAAAAAVLERVRSVVRGQVRVAGEAVTFSAGVSAHVAGEPWEVCIARADQALYRAKRAGRDRVLWPTVDEGLPARV</sequence>
<accession>A0A554X7A4</accession>
<dbReference type="Proteomes" id="UP000317763">
    <property type="component" value="Unassembled WGS sequence"/>
</dbReference>
<dbReference type="CDD" id="cd01949">
    <property type="entry name" value="GGDEF"/>
    <property type="match status" value="1"/>
</dbReference>
<dbReference type="GO" id="GO:1902201">
    <property type="term" value="P:negative regulation of bacterial-type flagellum-dependent cell motility"/>
    <property type="evidence" value="ECO:0007669"/>
    <property type="project" value="TreeGrafter"/>
</dbReference>
<evidence type="ECO:0000313" key="6">
    <source>
        <dbReference type="Proteomes" id="UP000317763"/>
    </source>
</evidence>
<keyword evidence="3" id="KW-1133">Transmembrane helix</keyword>
<dbReference type="GO" id="GO:0005886">
    <property type="term" value="C:plasma membrane"/>
    <property type="evidence" value="ECO:0007669"/>
    <property type="project" value="TreeGrafter"/>
</dbReference>
<reference evidence="5 6" key="1">
    <citation type="submission" date="2019-07" db="EMBL/GenBank/DDBJ databases">
        <title>Tepidimonas taiwanensis I1-1 draft genome.</title>
        <authorList>
            <person name="Da Costa M.S."/>
            <person name="Froufe H.J.C."/>
            <person name="Egas C."/>
            <person name="Albuquerque L."/>
        </authorList>
    </citation>
    <scope>NUCLEOTIDE SEQUENCE [LARGE SCALE GENOMIC DNA]</scope>
    <source>
        <strain evidence="5 6">I1-1</strain>
    </source>
</reference>
<dbReference type="RefSeq" id="WP_143897891.1">
    <property type="nucleotide sequence ID" value="NZ_CP083911.1"/>
</dbReference>
<keyword evidence="3" id="KW-0812">Transmembrane</keyword>
<comment type="caution">
    <text evidence="5">The sequence shown here is derived from an EMBL/GenBank/DDBJ whole genome shotgun (WGS) entry which is preliminary data.</text>
</comment>
<feature type="domain" description="GGDEF" evidence="4">
    <location>
        <begin position="210"/>
        <end position="339"/>
    </location>
</feature>
<evidence type="ECO:0000256" key="2">
    <source>
        <dbReference type="ARBA" id="ARBA00034247"/>
    </source>
</evidence>
<gene>
    <name evidence="5" type="primary">pleD_2</name>
    <name evidence="5" type="ORF">Ttaiw_01429</name>
</gene>
<dbReference type="InterPro" id="IPR029787">
    <property type="entry name" value="Nucleotide_cyclase"/>
</dbReference>
<dbReference type="PROSITE" id="PS50887">
    <property type="entry name" value="GGDEF"/>
    <property type="match status" value="1"/>
</dbReference>
<dbReference type="InterPro" id="IPR043128">
    <property type="entry name" value="Rev_trsase/Diguanyl_cyclase"/>
</dbReference>
<dbReference type="GO" id="GO:0043709">
    <property type="term" value="P:cell adhesion involved in single-species biofilm formation"/>
    <property type="evidence" value="ECO:0007669"/>
    <property type="project" value="TreeGrafter"/>
</dbReference>
<feature type="transmembrane region" description="Helical" evidence="3">
    <location>
        <begin position="54"/>
        <end position="72"/>
    </location>
</feature>
<dbReference type="PANTHER" id="PTHR45138:SF9">
    <property type="entry name" value="DIGUANYLATE CYCLASE DGCM-RELATED"/>
    <property type="match status" value="1"/>
</dbReference>
<proteinExistence type="predicted"/>
<feature type="transmembrane region" description="Helical" evidence="3">
    <location>
        <begin position="84"/>
        <end position="111"/>
    </location>
</feature>
<protein>
    <recommendedName>
        <fullName evidence="1">diguanylate cyclase</fullName>
        <ecNumber evidence="1">2.7.7.65</ecNumber>
    </recommendedName>
</protein>
<evidence type="ECO:0000256" key="1">
    <source>
        <dbReference type="ARBA" id="ARBA00012528"/>
    </source>
</evidence>
<dbReference type="SMART" id="SM00267">
    <property type="entry name" value="GGDEF"/>
    <property type="match status" value="1"/>
</dbReference>
<keyword evidence="3" id="KW-0472">Membrane</keyword>
<evidence type="ECO:0000259" key="4">
    <source>
        <dbReference type="PROSITE" id="PS50887"/>
    </source>
</evidence>
<dbReference type="PANTHER" id="PTHR45138">
    <property type="entry name" value="REGULATORY COMPONENTS OF SENSORY TRANSDUCTION SYSTEM"/>
    <property type="match status" value="1"/>
</dbReference>